<organism evidence="1">
    <name type="scientific">Arundo donax</name>
    <name type="common">Giant reed</name>
    <name type="synonym">Donax arundinaceus</name>
    <dbReference type="NCBI Taxonomy" id="35708"/>
    <lineage>
        <taxon>Eukaryota</taxon>
        <taxon>Viridiplantae</taxon>
        <taxon>Streptophyta</taxon>
        <taxon>Embryophyta</taxon>
        <taxon>Tracheophyta</taxon>
        <taxon>Spermatophyta</taxon>
        <taxon>Magnoliopsida</taxon>
        <taxon>Liliopsida</taxon>
        <taxon>Poales</taxon>
        <taxon>Poaceae</taxon>
        <taxon>PACMAD clade</taxon>
        <taxon>Arundinoideae</taxon>
        <taxon>Arundineae</taxon>
        <taxon>Arundo</taxon>
    </lineage>
</organism>
<reference evidence="1" key="1">
    <citation type="submission" date="2014-09" db="EMBL/GenBank/DDBJ databases">
        <authorList>
            <person name="Magalhaes I.L.F."/>
            <person name="Oliveira U."/>
            <person name="Santos F.R."/>
            <person name="Vidigal T.H.D.A."/>
            <person name="Brescovit A.D."/>
            <person name="Santos A.J."/>
        </authorList>
    </citation>
    <scope>NUCLEOTIDE SEQUENCE</scope>
    <source>
        <tissue evidence="1">Shoot tissue taken approximately 20 cm above the soil surface</tissue>
    </source>
</reference>
<name>A0A0A9CGF8_ARUDO</name>
<protein>
    <submittedName>
        <fullName evidence="1">Uncharacterized protein</fullName>
    </submittedName>
</protein>
<sequence>MQPCALLMPRLNAAPSSIV</sequence>
<reference evidence="1" key="2">
    <citation type="journal article" date="2015" name="Data Brief">
        <title>Shoot transcriptome of the giant reed, Arundo donax.</title>
        <authorList>
            <person name="Barrero R.A."/>
            <person name="Guerrero F.D."/>
            <person name="Moolhuijzen P."/>
            <person name="Goolsby J.A."/>
            <person name="Tidwell J."/>
            <person name="Bellgard S.E."/>
            <person name="Bellgard M.I."/>
        </authorList>
    </citation>
    <scope>NUCLEOTIDE SEQUENCE</scope>
    <source>
        <tissue evidence="1">Shoot tissue taken approximately 20 cm above the soil surface</tissue>
    </source>
</reference>
<dbReference type="EMBL" id="GBRH01227318">
    <property type="protein sequence ID" value="JAD70577.1"/>
    <property type="molecule type" value="Transcribed_RNA"/>
</dbReference>
<evidence type="ECO:0000313" key="1">
    <source>
        <dbReference type="EMBL" id="JAD70577.1"/>
    </source>
</evidence>
<accession>A0A0A9CGF8</accession>
<proteinExistence type="predicted"/>
<dbReference type="AlphaFoldDB" id="A0A0A9CGF8"/>